<organism evidence="2 3">
    <name type="scientific">Clostridium intestinale</name>
    <dbReference type="NCBI Taxonomy" id="36845"/>
    <lineage>
        <taxon>Bacteria</taxon>
        <taxon>Bacillati</taxon>
        <taxon>Bacillota</taxon>
        <taxon>Clostridia</taxon>
        <taxon>Eubacteriales</taxon>
        <taxon>Clostridiaceae</taxon>
        <taxon>Clostridium</taxon>
    </lineage>
</organism>
<name>A0A7D7AFP4_9CLOT</name>
<dbReference type="PANTHER" id="PTHR30619:SF1">
    <property type="entry name" value="RECOMBINATION PROTEIN 2"/>
    <property type="match status" value="1"/>
</dbReference>
<feature type="domain" description="Metallo-beta-lactamase" evidence="1">
    <location>
        <begin position="13"/>
        <end position="77"/>
    </location>
</feature>
<dbReference type="InterPro" id="IPR052159">
    <property type="entry name" value="Competence_DNA_uptake"/>
</dbReference>
<dbReference type="KEGG" id="cint:HZF06_06455"/>
<evidence type="ECO:0000313" key="3">
    <source>
        <dbReference type="Proteomes" id="UP000512286"/>
    </source>
</evidence>
<gene>
    <name evidence="2" type="ORF">HZF06_06455</name>
</gene>
<dbReference type="PANTHER" id="PTHR30619">
    <property type="entry name" value="DNA INTERNALIZATION/COMPETENCE PROTEIN COMEC/REC2"/>
    <property type="match status" value="1"/>
</dbReference>
<dbReference type="AlphaFoldDB" id="A0A7D7AFP4"/>
<dbReference type="InterPro" id="IPR001279">
    <property type="entry name" value="Metallo-B-lactamas"/>
</dbReference>
<evidence type="ECO:0000259" key="1">
    <source>
        <dbReference type="Pfam" id="PF00753"/>
    </source>
</evidence>
<proteinExistence type="predicted"/>
<dbReference type="InterPro" id="IPR036866">
    <property type="entry name" value="RibonucZ/Hydroxyglut_hydro"/>
</dbReference>
<dbReference type="Proteomes" id="UP000512286">
    <property type="component" value="Chromosome"/>
</dbReference>
<dbReference type="EMBL" id="CP059378">
    <property type="protein sequence ID" value="QLY81224.1"/>
    <property type="molecule type" value="Genomic_DNA"/>
</dbReference>
<reference evidence="2 3" key="1">
    <citation type="submission" date="2020-07" db="EMBL/GenBank/DDBJ databases">
        <title>Electron transfer.</title>
        <authorList>
            <person name="Huang L."/>
            <person name="Liu X."/>
            <person name="Zhou S."/>
        </authorList>
    </citation>
    <scope>NUCLEOTIDE SEQUENCE [LARGE SCALE GENOMIC DNA]</scope>
    <source>
        <strain evidence="2 3">Lx1</strain>
    </source>
</reference>
<evidence type="ECO:0000313" key="2">
    <source>
        <dbReference type="EMBL" id="QLY81224.1"/>
    </source>
</evidence>
<protein>
    <recommendedName>
        <fullName evidence="1">Metallo-beta-lactamase domain-containing protein</fullName>
    </recommendedName>
</protein>
<dbReference type="Gene3D" id="3.60.15.10">
    <property type="entry name" value="Ribonuclease Z/Hydroxyacylglutathione hydrolase-like"/>
    <property type="match status" value="1"/>
</dbReference>
<sequence length="406" mass="47368">MEDIKIDIYPAKSGDAFLIKFSNGKNVVIDMGFKETYELYMKNDFIEINDIGEKINLMIISHIDEDHIEGAIQFLKENLYSNNTKIIDVDEIWHNSYKHLQIKRDEDLIENDKELDILDEIKNSNSIEKKDKINENKEVSALQGSTLASYLYAYHYNWNKSFSSGPICIEREFDCNLDNISINVISPNLKKIKNLARIWLSFLRSKKYDFKITNDKIFDDAYEFYIKNINDFEVEENDDISYSSLKFDIEKLKLVEAKEKDNSKSNGASIGVEIIYNEKKMLFLGDCHEDIVMNSILNECKDGQEKYYNVIKIPHHGSLRNNSNWINFARAKYYIFSTDGKSHEGHPSVEVICKIISKNKGSKEKIYLVFNYKLDCIINFESEELKEIYNYDIVCNDDQGKISICI</sequence>
<dbReference type="RefSeq" id="WP_181602871.1">
    <property type="nucleotide sequence ID" value="NZ_CP059378.1"/>
</dbReference>
<accession>A0A7D7AFP4</accession>
<dbReference type="Pfam" id="PF00753">
    <property type="entry name" value="Lactamase_B"/>
    <property type="match status" value="1"/>
</dbReference>
<dbReference type="SUPFAM" id="SSF56281">
    <property type="entry name" value="Metallo-hydrolase/oxidoreductase"/>
    <property type="match status" value="1"/>
</dbReference>